<keyword evidence="2" id="KW-1185">Reference proteome</keyword>
<dbReference type="EMBL" id="CP019336">
    <property type="protein sequence ID" value="AUC21869.1"/>
    <property type="molecule type" value="Genomic_DNA"/>
</dbReference>
<gene>
    <name evidence="1" type="ORF">BTO15_07030</name>
</gene>
<protein>
    <recommendedName>
        <fullName evidence="3">Cell wall anchor protein</fullName>
    </recommendedName>
</protein>
<sequence length="489" mass="52342">MKNLNLKIAILTIITVISFNYNAFSQVGIGTVTPDASSMLDISSTEKGMLAPRMTTAERVAITTPANGLLVYDISENAFYFYQSSTWVKMKSESASRVNHKIIKSAADLSEELAAGSGNKYLLTTNTLYEINGTVTLAHSIDLNNAYLIGLDTNEDILVNSGGTMFVSSKGGTIKSLTLKASGGTIFNMTGNSTYSFVFRDSIVVNSASIGTIDGYGLVFFSIVQFSGNTTGITYSNISDLLLSNIGWFSNNSGTYETLTGTFDIVEKQGGFSELNGAAIGLDVSSNPTVGKGILTGASFSGTSTQYVKKYTVGSYSGYSFNNAWTVDCPGLPVESDQVASGNIYYNGSITNGFGQSLSNYIPINLSGNSSTNSTTAVNLLRMSSPQDNRLTYLGQKTRTFQINATLSVRGDNSIGNYYAFFIRKNGSETLTETNTLMRVNNTSDISSNAISGTVKLAPNDYIEIWGKRLTGSTGNTLISIFSLNMNIK</sequence>
<dbReference type="RefSeq" id="WP_240915503.1">
    <property type="nucleotide sequence ID" value="NZ_CP019336.1"/>
</dbReference>
<proteinExistence type="predicted"/>
<evidence type="ECO:0000313" key="1">
    <source>
        <dbReference type="EMBL" id="AUC21869.1"/>
    </source>
</evidence>
<organism evidence="1 2">
    <name type="scientific">Polaribacter sejongensis</name>
    <dbReference type="NCBI Taxonomy" id="985043"/>
    <lineage>
        <taxon>Bacteria</taxon>
        <taxon>Pseudomonadati</taxon>
        <taxon>Bacteroidota</taxon>
        <taxon>Flavobacteriia</taxon>
        <taxon>Flavobacteriales</taxon>
        <taxon>Flavobacteriaceae</taxon>
    </lineage>
</organism>
<reference evidence="1 2" key="1">
    <citation type="submission" date="2017-02" db="EMBL/GenBank/DDBJ databases">
        <title>Trade-off between light-utilization and light-protection in marine flavobacteria.</title>
        <authorList>
            <person name="Kumagai Y."/>
            <person name="Yoshizawa S."/>
            <person name="Kogure K."/>
            <person name="Iwasaki W."/>
        </authorList>
    </citation>
    <scope>NUCLEOTIDE SEQUENCE [LARGE SCALE GENOMIC DNA]</scope>
    <source>
        <strain evidence="1 2">KCTC 23670</strain>
    </source>
</reference>
<accession>A0ABN5FD79</accession>
<name>A0ABN5FD79_9FLAO</name>
<evidence type="ECO:0008006" key="3">
    <source>
        <dbReference type="Google" id="ProtNLM"/>
    </source>
</evidence>
<dbReference type="Proteomes" id="UP000232721">
    <property type="component" value="Chromosome"/>
</dbReference>
<evidence type="ECO:0000313" key="2">
    <source>
        <dbReference type="Proteomes" id="UP000232721"/>
    </source>
</evidence>